<dbReference type="PANTHER" id="PTHR21485">
    <property type="entry name" value="HAD SUPERFAMILY MEMBERS CMAS AND KDSC"/>
    <property type="match status" value="1"/>
</dbReference>
<dbReference type="InterPro" id="IPR029044">
    <property type="entry name" value="Nucleotide-diphossugar_trans"/>
</dbReference>
<keyword evidence="1" id="KW-0808">Transferase</keyword>
<dbReference type="CDD" id="cd02513">
    <property type="entry name" value="CMP-NeuAc_Synthase"/>
    <property type="match status" value="1"/>
</dbReference>
<accession>A0A017RVR9</accession>
<dbReference type="AlphaFoldDB" id="A0A017RVR9"/>
<organism evidence="1 2">
    <name type="scientific">Fervidicella metallireducens AeB</name>
    <dbReference type="NCBI Taxonomy" id="1403537"/>
    <lineage>
        <taxon>Bacteria</taxon>
        <taxon>Bacillati</taxon>
        <taxon>Bacillota</taxon>
        <taxon>Clostridia</taxon>
        <taxon>Eubacteriales</taxon>
        <taxon>Clostridiaceae</taxon>
        <taxon>Fervidicella</taxon>
    </lineage>
</organism>
<reference evidence="1 2" key="1">
    <citation type="journal article" date="2014" name="Genome Announc.">
        <title>Draft Genome Sequence of Fervidicella metallireducens Strain AeBT, an Iron-Reducing Thermoanaerobe from the Great Artesian Basin.</title>
        <authorList>
            <person name="Patel B.K."/>
        </authorList>
    </citation>
    <scope>NUCLEOTIDE SEQUENCE [LARGE SCALE GENOMIC DNA]</scope>
    <source>
        <strain evidence="1 2">AeB</strain>
    </source>
</reference>
<dbReference type="InterPro" id="IPR003329">
    <property type="entry name" value="Cytidylyl_trans"/>
</dbReference>
<dbReference type="InterPro" id="IPR050793">
    <property type="entry name" value="CMP-NeuNAc_synthase"/>
</dbReference>
<evidence type="ECO:0000313" key="2">
    <source>
        <dbReference type="Proteomes" id="UP000019681"/>
    </source>
</evidence>
<proteinExistence type="predicted"/>
<dbReference type="Proteomes" id="UP000019681">
    <property type="component" value="Unassembled WGS sequence"/>
</dbReference>
<dbReference type="PANTHER" id="PTHR21485:SF6">
    <property type="entry name" value="N-ACYLNEURAMINATE CYTIDYLYLTRANSFERASE-RELATED"/>
    <property type="match status" value="1"/>
</dbReference>
<keyword evidence="2" id="KW-1185">Reference proteome</keyword>
<sequence>MIEGKRVVAIIPARGGSKGIPRKNIKNLNGKPLIAYTIKEALNSKYIDRVIVSTEDLEIAEISKSFGAEVPFLRPKELAQDDTPGIEPIIHAINYLLYDENYNSDYVMCLQCTSPLRNSKHIDQGIYDIYTKDADSAISVCESEVNPYWMKVIKNGKMVDYLSDNKFYARRQDLPIVYRLNGAIYIAKVDIILNNKNWYTNNTIPIVMDKFTSVDIDDEIDFKFTEFLLKQGVDSYGRII</sequence>
<dbReference type="STRING" id="1403537.Q428_05915"/>
<dbReference type="Pfam" id="PF02348">
    <property type="entry name" value="CTP_transf_3"/>
    <property type="match status" value="1"/>
</dbReference>
<gene>
    <name evidence="1" type="ORF">Q428_05915</name>
</gene>
<keyword evidence="1" id="KW-0548">Nucleotidyltransferase</keyword>
<evidence type="ECO:0000313" key="1">
    <source>
        <dbReference type="EMBL" id="EYE88782.1"/>
    </source>
</evidence>
<dbReference type="SUPFAM" id="SSF53448">
    <property type="entry name" value="Nucleotide-diphospho-sugar transferases"/>
    <property type="match status" value="1"/>
</dbReference>
<name>A0A017RVR9_9CLOT</name>
<dbReference type="GO" id="GO:0008781">
    <property type="term" value="F:N-acylneuraminate cytidylyltransferase activity"/>
    <property type="evidence" value="ECO:0007669"/>
    <property type="project" value="TreeGrafter"/>
</dbReference>
<protein>
    <submittedName>
        <fullName evidence="1">N-acylneuraminate cytidylyltransferase</fullName>
    </submittedName>
</protein>
<dbReference type="EMBL" id="AZQP01000013">
    <property type="protein sequence ID" value="EYE88782.1"/>
    <property type="molecule type" value="Genomic_DNA"/>
</dbReference>
<dbReference type="Gene3D" id="3.90.550.10">
    <property type="entry name" value="Spore Coat Polysaccharide Biosynthesis Protein SpsA, Chain A"/>
    <property type="match status" value="1"/>
</dbReference>
<comment type="caution">
    <text evidence="1">The sequence shown here is derived from an EMBL/GenBank/DDBJ whole genome shotgun (WGS) entry which is preliminary data.</text>
</comment>